<keyword evidence="3" id="KW-1185">Reference proteome</keyword>
<organism evidence="2 3">
    <name type="scientific">Hibiscus sabdariffa</name>
    <name type="common">roselle</name>
    <dbReference type="NCBI Taxonomy" id="183260"/>
    <lineage>
        <taxon>Eukaryota</taxon>
        <taxon>Viridiplantae</taxon>
        <taxon>Streptophyta</taxon>
        <taxon>Embryophyta</taxon>
        <taxon>Tracheophyta</taxon>
        <taxon>Spermatophyta</taxon>
        <taxon>Magnoliopsida</taxon>
        <taxon>eudicotyledons</taxon>
        <taxon>Gunneridae</taxon>
        <taxon>Pentapetalae</taxon>
        <taxon>rosids</taxon>
        <taxon>malvids</taxon>
        <taxon>Malvales</taxon>
        <taxon>Malvaceae</taxon>
        <taxon>Malvoideae</taxon>
        <taxon>Hibiscus</taxon>
    </lineage>
</organism>
<feature type="compositionally biased region" description="Basic residues" evidence="1">
    <location>
        <begin position="1"/>
        <end position="10"/>
    </location>
</feature>
<name>A0ABR2G6F5_9ROSI</name>
<sequence length="102" mass="11487">MHKNGTKTKHSNIIDIADSPPEAEIETRDRKRPSARVKASEANKSNWSRFARHSGGHQRIGANTMKCRVSHPSETFRRYESVNVWREGGSTVATTTDGKRPK</sequence>
<protein>
    <submittedName>
        <fullName evidence="2">Uncharacterized protein</fullName>
    </submittedName>
</protein>
<proteinExistence type="predicted"/>
<gene>
    <name evidence="2" type="ORF">V6N12_064644</name>
</gene>
<feature type="region of interest" description="Disordered" evidence="1">
    <location>
        <begin position="1"/>
        <end position="61"/>
    </location>
</feature>
<accession>A0ABR2G6F5</accession>
<evidence type="ECO:0000313" key="3">
    <source>
        <dbReference type="Proteomes" id="UP001472677"/>
    </source>
</evidence>
<dbReference type="EMBL" id="JBBPBM010000002">
    <property type="protein sequence ID" value="KAK8596145.1"/>
    <property type="molecule type" value="Genomic_DNA"/>
</dbReference>
<comment type="caution">
    <text evidence="2">The sequence shown here is derived from an EMBL/GenBank/DDBJ whole genome shotgun (WGS) entry which is preliminary data.</text>
</comment>
<evidence type="ECO:0000256" key="1">
    <source>
        <dbReference type="SAM" id="MobiDB-lite"/>
    </source>
</evidence>
<dbReference type="Proteomes" id="UP001472677">
    <property type="component" value="Unassembled WGS sequence"/>
</dbReference>
<evidence type="ECO:0000313" key="2">
    <source>
        <dbReference type="EMBL" id="KAK8596145.1"/>
    </source>
</evidence>
<reference evidence="2 3" key="1">
    <citation type="journal article" date="2024" name="G3 (Bethesda)">
        <title>Genome assembly of Hibiscus sabdariffa L. provides insights into metabolisms of medicinal natural products.</title>
        <authorList>
            <person name="Kim T."/>
        </authorList>
    </citation>
    <scope>NUCLEOTIDE SEQUENCE [LARGE SCALE GENOMIC DNA]</scope>
    <source>
        <strain evidence="2">TK-2024</strain>
        <tissue evidence="2">Old leaves</tissue>
    </source>
</reference>